<evidence type="ECO:0000313" key="14">
    <source>
        <dbReference type="Proteomes" id="UP000316500"/>
    </source>
</evidence>
<evidence type="ECO:0000313" key="13">
    <source>
        <dbReference type="EMBL" id="TVU57965.1"/>
    </source>
</evidence>
<evidence type="ECO:0000256" key="7">
    <source>
        <dbReference type="ARBA" id="ARBA00052546"/>
    </source>
</evidence>
<dbReference type="PANTHER" id="PTHR48083">
    <property type="entry name" value="MEDIUM-CHAIN SPECIFIC ACYL-COA DEHYDROGENASE, MITOCHONDRIAL-RELATED"/>
    <property type="match status" value="1"/>
</dbReference>
<keyword evidence="3 8" id="KW-0285">Flavoprotein</keyword>
<evidence type="ECO:0000259" key="10">
    <source>
        <dbReference type="Pfam" id="PF02770"/>
    </source>
</evidence>
<gene>
    <name evidence="13" type="ORF">FQP90_22560</name>
</gene>
<dbReference type="PANTHER" id="PTHR48083:SF31">
    <property type="entry name" value="ACYL-COA DEHYDROGENASE FADE10-RELATED"/>
    <property type="match status" value="1"/>
</dbReference>
<dbReference type="Pfam" id="PF02771">
    <property type="entry name" value="Acyl-CoA_dh_N"/>
    <property type="match status" value="1"/>
</dbReference>
<dbReference type="RefSeq" id="WP_144653314.1">
    <property type="nucleotide sequence ID" value="NZ_VNFK01000031.1"/>
</dbReference>
<comment type="caution">
    <text evidence="13">The sequence shown here is derived from an EMBL/GenBank/DDBJ whole genome shotgun (WGS) entry which is preliminary data.</text>
</comment>
<accession>A0A558GM35</accession>
<dbReference type="GO" id="GO:0005737">
    <property type="term" value="C:cytoplasm"/>
    <property type="evidence" value="ECO:0007669"/>
    <property type="project" value="TreeGrafter"/>
</dbReference>
<evidence type="ECO:0000256" key="4">
    <source>
        <dbReference type="ARBA" id="ARBA00022827"/>
    </source>
</evidence>
<dbReference type="InterPro" id="IPR013786">
    <property type="entry name" value="AcylCoA_DH/ox_N"/>
</dbReference>
<dbReference type="GO" id="GO:0033539">
    <property type="term" value="P:fatty acid beta-oxidation using acyl-CoA dehydrogenase"/>
    <property type="evidence" value="ECO:0007669"/>
    <property type="project" value="TreeGrafter"/>
</dbReference>
<dbReference type="AlphaFoldDB" id="A0A558GM35"/>
<evidence type="ECO:0000256" key="1">
    <source>
        <dbReference type="ARBA" id="ARBA00001974"/>
    </source>
</evidence>
<dbReference type="InterPro" id="IPR050741">
    <property type="entry name" value="Acyl-CoA_dehydrogenase"/>
</dbReference>
<dbReference type="GO" id="GO:0050660">
    <property type="term" value="F:flavin adenine dinucleotide binding"/>
    <property type="evidence" value="ECO:0007669"/>
    <property type="project" value="InterPro"/>
</dbReference>
<dbReference type="SUPFAM" id="SSF47203">
    <property type="entry name" value="Acyl-CoA dehydrogenase C-terminal domain-like"/>
    <property type="match status" value="1"/>
</dbReference>
<keyword evidence="5" id="KW-0809">Transit peptide</keyword>
<keyword evidence="4 8" id="KW-0274">FAD</keyword>
<dbReference type="InterPro" id="IPR046373">
    <property type="entry name" value="Acyl-CoA_Oxase/DH_mid-dom_sf"/>
</dbReference>
<dbReference type="InterPro" id="IPR009075">
    <property type="entry name" value="AcylCo_DH/oxidase_C"/>
</dbReference>
<dbReference type="Gene3D" id="2.40.110.10">
    <property type="entry name" value="Butyryl-CoA Dehydrogenase, subunit A, domain 2"/>
    <property type="match status" value="1"/>
</dbReference>
<dbReference type="Pfam" id="PF02770">
    <property type="entry name" value="Acyl-CoA_dh_M"/>
    <property type="match status" value="1"/>
</dbReference>
<dbReference type="Gene3D" id="1.20.140.10">
    <property type="entry name" value="Butyryl-CoA Dehydrogenase, subunit A, domain 3"/>
    <property type="match status" value="2"/>
</dbReference>
<feature type="domain" description="Acyl-CoA dehydrogenase/oxidase N-terminal" evidence="11">
    <location>
        <begin position="84"/>
        <end position="172"/>
    </location>
</feature>
<protein>
    <submittedName>
        <fullName evidence="13">Acyl-CoA dehydrogenase</fullName>
    </submittedName>
</protein>
<dbReference type="SUPFAM" id="SSF56645">
    <property type="entry name" value="Acyl-CoA dehydrogenase NM domain-like"/>
    <property type="match status" value="1"/>
</dbReference>
<evidence type="ECO:0000259" key="9">
    <source>
        <dbReference type="Pfam" id="PF00441"/>
    </source>
</evidence>
<name>A0A558GM35_PAENT</name>
<organism evidence="13 14">
    <name type="scientific">Paenarthrobacter nitroguajacolicus</name>
    <name type="common">Arthrobacter nitroguajacolicus</name>
    <dbReference type="NCBI Taxonomy" id="211146"/>
    <lineage>
        <taxon>Bacteria</taxon>
        <taxon>Bacillati</taxon>
        <taxon>Actinomycetota</taxon>
        <taxon>Actinomycetes</taxon>
        <taxon>Micrococcales</taxon>
        <taxon>Micrococcaceae</taxon>
        <taxon>Paenarthrobacter</taxon>
    </lineage>
</organism>
<sequence length="654" mass="70874">MTSATDSSLTAASVNATAEEARAVAEAARETEWNRPSFAKGLYLGSFDLGLIHPWPQAKAEDVERGEEFMARLLAFAKTMSGRVIERDAKIPDEYLRGLSELGVFGMKIPREYGGLGLSLVYYGRALALLGSVHPSLGALISAHQSIGVPEPVKEFGTPEQKQEYLPRCAAGAITAFLLTEPDVGSDPARMGAAAALSDDGGSYLLDGVKLWTTNGVIAELVVVMARVPAHTDADGTEHKGGISAFVVEMDSPGITVENRNTFMGLRGIENGVTRFHQVRVPAANRLGREGQGLKIALTTLNTGRLSIPGLCVAAGKWSLKISREWSNARTQWGRPVGKHEAVGKKIAFIAATTFALEAVFELSAEMADAGLKDIRIEAALAKLWSTELSCRIADELVQIRGGRGFETADSLEARGERAVPAEQLLRDLRINRIFEGSSEIMKLLIAREAVDAHLAAAGDLASADASLQDKARAAVGASGFYARWLPKLVAGAGMDPRSYAEFGRLAKQLRFVERSSRRLARQTFYGMGRWQAKLEHKQAFLGRIVDIGAELFAMAACCSRAEMLLRKHPEQGAAAFELAEAFCEQARVRVDEYFDQLWRNTDDGDHDLSRKVLAGDYAWLEAGILDQSEGTGPWIGDAAPGASTKENLHRNYR</sequence>
<dbReference type="InterPro" id="IPR049448">
    <property type="entry name" value="ACAD9/ACADV-like_C"/>
</dbReference>
<evidence type="ECO:0000256" key="6">
    <source>
        <dbReference type="ARBA" id="ARBA00023002"/>
    </source>
</evidence>
<dbReference type="InterPro" id="IPR036250">
    <property type="entry name" value="AcylCo_DH-like_C"/>
</dbReference>
<dbReference type="InterPro" id="IPR009100">
    <property type="entry name" value="AcylCoA_DH/oxidase_NM_dom_sf"/>
</dbReference>
<dbReference type="Pfam" id="PF21343">
    <property type="entry name" value="ACAD9-ACADV_C"/>
    <property type="match status" value="1"/>
</dbReference>
<dbReference type="Gene3D" id="1.10.540.10">
    <property type="entry name" value="Acyl-CoA dehydrogenase/oxidase, N-terminal domain"/>
    <property type="match status" value="1"/>
</dbReference>
<dbReference type="InterPro" id="IPR006091">
    <property type="entry name" value="Acyl-CoA_Oxase/DH_mid-dom"/>
</dbReference>
<evidence type="ECO:0000256" key="3">
    <source>
        <dbReference type="ARBA" id="ARBA00022630"/>
    </source>
</evidence>
<evidence type="ECO:0000259" key="12">
    <source>
        <dbReference type="Pfam" id="PF21343"/>
    </source>
</evidence>
<dbReference type="FunFam" id="1.20.140.10:FF:000019">
    <property type="entry name" value="Acyl-CoA dehydrogenase"/>
    <property type="match status" value="1"/>
</dbReference>
<dbReference type="InterPro" id="IPR037069">
    <property type="entry name" value="AcylCoA_DH/ox_N_sf"/>
</dbReference>
<reference evidence="13 14" key="1">
    <citation type="submission" date="2019-07" db="EMBL/GenBank/DDBJ databases">
        <title>Diversity of Bacteria from Kongsfjorden, Arctic.</title>
        <authorList>
            <person name="Yu Y."/>
        </authorList>
    </citation>
    <scope>NUCLEOTIDE SEQUENCE [LARGE SCALE GENOMIC DNA]</scope>
    <source>
        <strain evidence="13 14">SM1928</strain>
    </source>
</reference>
<evidence type="ECO:0000256" key="8">
    <source>
        <dbReference type="RuleBase" id="RU362125"/>
    </source>
</evidence>
<comment type="cofactor">
    <cofactor evidence="1 8">
        <name>FAD</name>
        <dbReference type="ChEBI" id="CHEBI:57692"/>
    </cofactor>
</comment>
<feature type="domain" description="ACAD9/ACADV-like C-terminal" evidence="12">
    <location>
        <begin position="531"/>
        <end position="602"/>
    </location>
</feature>
<proteinExistence type="inferred from homology"/>
<dbReference type="Proteomes" id="UP000316500">
    <property type="component" value="Unassembled WGS sequence"/>
</dbReference>
<dbReference type="GO" id="GO:0003995">
    <property type="term" value="F:acyl-CoA dehydrogenase activity"/>
    <property type="evidence" value="ECO:0007669"/>
    <property type="project" value="TreeGrafter"/>
</dbReference>
<evidence type="ECO:0000256" key="5">
    <source>
        <dbReference type="ARBA" id="ARBA00022946"/>
    </source>
</evidence>
<comment type="similarity">
    <text evidence="2 8">Belongs to the acyl-CoA dehydrogenase family.</text>
</comment>
<evidence type="ECO:0000259" key="11">
    <source>
        <dbReference type="Pfam" id="PF02771"/>
    </source>
</evidence>
<feature type="domain" description="Acyl-CoA dehydrogenase/oxidase C-terminal" evidence="9">
    <location>
        <begin position="291"/>
        <end position="449"/>
    </location>
</feature>
<comment type="catalytic activity">
    <reaction evidence="7">
        <text>a 2,3-saturated acyl-CoA + A = a 2,3-dehydroacyl-CoA + AH2</text>
        <dbReference type="Rhea" id="RHEA:48608"/>
        <dbReference type="ChEBI" id="CHEBI:13193"/>
        <dbReference type="ChEBI" id="CHEBI:17499"/>
        <dbReference type="ChEBI" id="CHEBI:60015"/>
        <dbReference type="ChEBI" id="CHEBI:65111"/>
    </reaction>
</comment>
<evidence type="ECO:0000256" key="2">
    <source>
        <dbReference type="ARBA" id="ARBA00009347"/>
    </source>
</evidence>
<dbReference type="OrthoDB" id="8876745at2"/>
<keyword evidence="6 8" id="KW-0560">Oxidoreductase</keyword>
<dbReference type="FunFam" id="1.10.540.10:FF:000001">
    <property type="entry name" value="Very long-chain-specific acyl-CoA dehydrogenase, mitochondrial"/>
    <property type="match status" value="1"/>
</dbReference>
<dbReference type="EMBL" id="VNFK01000031">
    <property type="protein sequence ID" value="TVU57965.1"/>
    <property type="molecule type" value="Genomic_DNA"/>
</dbReference>
<dbReference type="Pfam" id="PF00441">
    <property type="entry name" value="Acyl-CoA_dh_1"/>
    <property type="match status" value="1"/>
</dbReference>
<feature type="domain" description="Acyl-CoA oxidase/dehydrogenase middle" evidence="10">
    <location>
        <begin position="176"/>
        <end position="279"/>
    </location>
</feature>